<dbReference type="AlphaFoldDB" id="A0A4Q7M372"/>
<name>A0A4Q7M372_9MICO</name>
<dbReference type="Pfam" id="PF00072">
    <property type="entry name" value="Response_reg"/>
    <property type="match status" value="1"/>
</dbReference>
<dbReference type="GO" id="GO:0000160">
    <property type="term" value="P:phosphorelay signal transduction system"/>
    <property type="evidence" value="ECO:0007669"/>
    <property type="project" value="InterPro"/>
</dbReference>
<dbReference type="SMART" id="SM00421">
    <property type="entry name" value="HTH_LUXR"/>
    <property type="match status" value="1"/>
</dbReference>
<dbReference type="PROSITE" id="PS50110">
    <property type="entry name" value="RESPONSE_REGULATORY"/>
    <property type="match status" value="1"/>
</dbReference>
<dbReference type="PANTHER" id="PTHR43214:SF44">
    <property type="entry name" value="TWO-COMPONENT RESPONSE REGULATOR"/>
    <property type="match status" value="1"/>
</dbReference>
<dbReference type="Gene3D" id="3.40.50.2300">
    <property type="match status" value="1"/>
</dbReference>
<dbReference type="PROSITE" id="PS50043">
    <property type="entry name" value="HTH_LUXR_2"/>
    <property type="match status" value="1"/>
</dbReference>
<dbReference type="InterPro" id="IPR001789">
    <property type="entry name" value="Sig_transdc_resp-reg_receiver"/>
</dbReference>
<evidence type="ECO:0000313" key="8">
    <source>
        <dbReference type="Proteomes" id="UP000293852"/>
    </source>
</evidence>
<feature type="modified residue" description="4-aspartylphosphate" evidence="3">
    <location>
        <position position="76"/>
    </location>
</feature>
<dbReference type="GO" id="GO:0006355">
    <property type="term" value="P:regulation of DNA-templated transcription"/>
    <property type="evidence" value="ECO:0007669"/>
    <property type="project" value="InterPro"/>
</dbReference>
<dbReference type="InterPro" id="IPR036388">
    <property type="entry name" value="WH-like_DNA-bd_sf"/>
</dbReference>
<organism evidence="7 8">
    <name type="scientific">Xylanimonas ulmi</name>
    <dbReference type="NCBI Taxonomy" id="228973"/>
    <lineage>
        <taxon>Bacteria</taxon>
        <taxon>Bacillati</taxon>
        <taxon>Actinomycetota</taxon>
        <taxon>Actinomycetes</taxon>
        <taxon>Micrococcales</taxon>
        <taxon>Promicromonosporaceae</taxon>
        <taxon>Xylanimonas</taxon>
    </lineage>
</organism>
<dbReference type="SMART" id="SM00448">
    <property type="entry name" value="REC"/>
    <property type="match status" value="1"/>
</dbReference>
<dbReference type="CDD" id="cd17535">
    <property type="entry name" value="REC_NarL-like"/>
    <property type="match status" value="1"/>
</dbReference>
<gene>
    <name evidence="7" type="ORF">EV386_2677</name>
</gene>
<evidence type="ECO:0000259" key="6">
    <source>
        <dbReference type="PROSITE" id="PS50110"/>
    </source>
</evidence>
<sequence length="237" mass="25465">MRSDLSPDDTGPAATRAPTGGSDVRVCLVEDEDLMRALLEREIERAPGVRVVESWASALEARRGYHPGAADILVSDINLPDGNGIALSSVLQRRDPELRVLLLSSFAMLALARQAHHPTAQPWSYLSKRSSLTADGLARAIRATAQGRVVIDPAVAHASQPRDGTVLSTLSESQLDVLRLVVEGLSNQAVAERLGLTRKGVEYHLGSIYRILGVNDHRANPRVAAVLAFLRDSGTSV</sequence>
<keyword evidence="8" id="KW-1185">Reference proteome</keyword>
<feature type="domain" description="Response regulatory" evidence="6">
    <location>
        <begin position="25"/>
        <end position="143"/>
    </location>
</feature>
<comment type="caution">
    <text evidence="7">The sequence shown here is derived from an EMBL/GenBank/DDBJ whole genome shotgun (WGS) entry which is preliminary data.</text>
</comment>
<dbReference type="SUPFAM" id="SSF46894">
    <property type="entry name" value="C-terminal effector domain of the bipartite response regulators"/>
    <property type="match status" value="1"/>
</dbReference>
<dbReference type="CDD" id="cd06170">
    <property type="entry name" value="LuxR_C_like"/>
    <property type="match status" value="1"/>
</dbReference>
<accession>A0A4Q7M372</accession>
<keyword evidence="2 7" id="KW-0238">DNA-binding</keyword>
<reference evidence="7 8" key="1">
    <citation type="submission" date="2019-02" db="EMBL/GenBank/DDBJ databases">
        <title>Sequencing the genomes of 1000 actinobacteria strains.</title>
        <authorList>
            <person name="Klenk H.-P."/>
        </authorList>
    </citation>
    <scope>NUCLEOTIDE SEQUENCE [LARGE SCALE GENOMIC DNA]</scope>
    <source>
        <strain evidence="7 8">DSM 16932</strain>
    </source>
</reference>
<dbReference type="InterPro" id="IPR058245">
    <property type="entry name" value="NreC/VraR/RcsB-like_REC"/>
</dbReference>
<dbReference type="InterPro" id="IPR016032">
    <property type="entry name" value="Sig_transdc_resp-reg_C-effctor"/>
</dbReference>
<dbReference type="PRINTS" id="PR00038">
    <property type="entry name" value="HTHLUXR"/>
</dbReference>
<keyword evidence="1 3" id="KW-0597">Phosphoprotein</keyword>
<evidence type="ECO:0000259" key="5">
    <source>
        <dbReference type="PROSITE" id="PS50043"/>
    </source>
</evidence>
<protein>
    <submittedName>
        <fullName evidence="7">DNA-binding NarL/FixJ family response regulator</fullName>
    </submittedName>
</protein>
<dbReference type="InterPro" id="IPR000792">
    <property type="entry name" value="Tscrpt_reg_LuxR_C"/>
</dbReference>
<feature type="domain" description="HTH luxR-type" evidence="5">
    <location>
        <begin position="163"/>
        <end position="233"/>
    </location>
</feature>
<evidence type="ECO:0000256" key="4">
    <source>
        <dbReference type="SAM" id="MobiDB-lite"/>
    </source>
</evidence>
<evidence type="ECO:0000256" key="2">
    <source>
        <dbReference type="ARBA" id="ARBA00023125"/>
    </source>
</evidence>
<dbReference type="RefSeq" id="WP_130415722.1">
    <property type="nucleotide sequence ID" value="NZ_SGWX01000001.1"/>
</dbReference>
<dbReference type="PANTHER" id="PTHR43214">
    <property type="entry name" value="TWO-COMPONENT RESPONSE REGULATOR"/>
    <property type="match status" value="1"/>
</dbReference>
<proteinExistence type="predicted"/>
<evidence type="ECO:0000313" key="7">
    <source>
        <dbReference type="EMBL" id="RZS62345.1"/>
    </source>
</evidence>
<evidence type="ECO:0000256" key="1">
    <source>
        <dbReference type="ARBA" id="ARBA00022553"/>
    </source>
</evidence>
<dbReference type="OrthoDB" id="5108892at2"/>
<dbReference type="EMBL" id="SGWX01000001">
    <property type="protein sequence ID" value="RZS62345.1"/>
    <property type="molecule type" value="Genomic_DNA"/>
</dbReference>
<dbReference type="GO" id="GO:0003677">
    <property type="term" value="F:DNA binding"/>
    <property type="evidence" value="ECO:0007669"/>
    <property type="project" value="UniProtKB-KW"/>
</dbReference>
<dbReference type="InterPro" id="IPR011006">
    <property type="entry name" value="CheY-like_superfamily"/>
</dbReference>
<dbReference type="Gene3D" id="1.10.10.10">
    <property type="entry name" value="Winged helix-like DNA-binding domain superfamily/Winged helix DNA-binding domain"/>
    <property type="match status" value="1"/>
</dbReference>
<dbReference type="Proteomes" id="UP000293852">
    <property type="component" value="Unassembled WGS sequence"/>
</dbReference>
<feature type="region of interest" description="Disordered" evidence="4">
    <location>
        <begin position="1"/>
        <end position="20"/>
    </location>
</feature>
<dbReference type="Pfam" id="PF00196">
    <property type="entry name" value="GerE"/>
    <property type="match status" value="1"/>
</dbReference>
<dbReference type="InterPro" id="IPR039420">
    <property type="entry name" value="WalR-like"/>
</dbReference>
<dbReference type="SUPFAM" id="SSF52172">
    <property type="entry name" value="CheY-like"/>
    <property type="match status" value="1"/>
</dbReference>
<evidence type="ECO:0000256" key="3">
    <source>
        <dbReference type="PROSITE-ProRule" id="PRU00169"/>
    </source>
</evidence>